<evidence type="ECO:0000259" key="7">
    <source>
        <dbReference type="Pfam" id="PF00155"/>
    </source>
</evidence>
<dbReference type="PANTHER" id="PTHR46383">
    <property type="entry name" value="ASPARTATE AMINOTRANSFERASE"/>
    <property type="match status" value="1"/>
</dbReference>
<dbReference type="InterPro" id="IPR015424">
    <property type="entry name" value="PyrdxlP-dep_Trfase"/>
</dbReference>
<comment type="similarity">
    <text evidence="2 6">Belongs to the class-I pyridoxal-phosphate-dependent aminotransferase family.</text>
</comment>
<dbReference type="OrthoDB" id="9802328at2"/>
<name>A0A0R2K5D1_9LACO</name>
<dbReference type="SUPFAM" id="SSF53383">
    <property type="entry name" value="PLP-dependent transferases"/>
    <property type="match status" value="1"/>
</dbReference>
<dbReference type="InterPro" id="IPR050596">
    <property type="entry name" value="AspAT/PAT-like"/>
</dbReference>
<dbReference type="Gene3D" id="3.90.1150.10">
    <property type="entry name" value="Aspartate Aminotransferase, domain 1"/>
    <property type="match status" value="1"/>
</dbReference>
<dbReference type="CDD" id="cd00609">
    <property type="entry name" value="AAT_like"/>
    <property type="match status" value="1"/>
</dbReference>
<comment type="cofactor">
    <cofactor evidence="1 6">
        <name>pyridoxal 5'-phosphate</name>
        <dbReference type="ChEBI" id="CHEBI:597326"/>
    </cofactor>
</comment>
<comment type="caution">
    <text evidence="8">The sequence shown here is derived from an EMBL/GenBank/DDBJ whole genome shotgun (WGS) entry which is preliminary data.</text>
</comment>
<dbReference type="PATRIC" id="fig|89059.3.peg.1084"/>
<keyword evidence="3 6" id="KW-0032">Aminotransferase</keyword>
<sequence length="389" mass="42771">MVKPVAKLFRDPAKNIMAEIGKTAALMKNVIDLSIGDPDMDTPRPIVNATTQAMLEGNTHYTASDGDSRYLQTIVNFHNQHFGSNYGLDNVRATVGASHATDLAFGALLDPEDEVIIFEPYFAPYKVQVEQFHGKPVFVTCKAENNFQPQKEDIEATITAKTKVILVNSPNNPTGAVYDQQVLQDIVTLAEKYDLYLIADEVYWPYVFNERTFIPLENLAPKRTIVTGSLSKVFAMTGFRIGYMLAPKELITAAGLLNEGVTYTAPSMAQVAGTYGLQNVHELAAPLQDEFGKRLIYLSKELNKLSWAKTIPVAGSIYLFLDITGSGMDDIEFSDYLFEQAGILVIPGQAFGQGGRGFVRIAATQNMETLKKAVVGFNALSFADQQTVK</sequence>
<evidence type="ECO:0000256" key="1">
    <source>
        <dbReference type="ARBA" id="ARBA00001933"/>
    </source>
</evidence>
<keyword evidence="5" id="KW-0663">Pyridoxal phosphate</keyword>
<evidence type="ECO:0000256" key="5">
    <source>
        <dbReference type="ARBA" id="ARBA00022898"/>
    </source>
</evidence>
<dbReference type="EC" id="2.6.1.-" evidence="6"/>
<evidence type="ECO:0000256" key="4">
    <source>
        <dbReference type="ARBA" id="ARBA00022679"/>
    </source>
</evidence>
<dbReference type="InterPro" id="IPR004839">
    <property type="entry name" value="Aminotransferase_I/II_large"/>
</dbReference>
<dbReference type="InterPro" id="IPR015421">
    <property type="entry name" value="PyrdxlP-dep_Trfase_major"/>
</dbReference>
<dbReference type="STRING" id="89059.LAC1533_0193"/>
<dbReference type="InterPro" id="IPR015422">
    <property type="entry name" value="PyrdxlP-dep_Trfase_small"/>
</dbReference>
<dbReference type="Gene3D" id="3.40.640.10">
    <property type="entry name" value="Type I PLP-dependent aspartate aminotransferase-like (Major domain)"/>
    <property type="match status" value="1"/>
</dbReference>
<dbReference type="PROSITE" id="PS00105">
    <property type="entry name" value="AA_TRANSFER_CLASS_1"/>
    <property type="match status" value="1"/>
</dbReference>
<dbReference type="Proteomes" id="UP000051491">
    <property type="component" value="Unassembled WGS sequence"/>
</dbReference>
<dbReference type="Pfam" id="PF00155">
    <property type="entry name" value="Aminotran_1_2"/>
    <property type="match status" value="1"/>
</dbReference>
<protein>
    <recommendedName>
        <fullName evidence="6">Aminotransferase</fullName>
        <ecNumber evidence="6">2.6.1.-</ecNumber>
    </recommendedName>
</protein>
<keyword evidence="4 6" id="KW-0808">Transferase</keyword>
<evidence type="ECO:0000313" key="8">
    <source>
        <dbReference type="EMBL" id="KRN84768.1"/>
    </source>
</evidence>
<reference evidence="8 9" key="1">
    <citation type="journal article" date="2015" name="Genome Announc.">
        <title>Expanding the biotechnology potential of lactobacilli through comparative genomics of 213 strains and associated genera.</title>
        <authorList>
            <person name="Sun Z."/>
            <person name="Harris H.M."/>
            <person name="McCann A."/>
            <person name="Guo C."/>
            <person name="Argimon S."/>
            <person name="Zhang W."/>
            <person name="Yang X."/>
            <person name="Jeffery I.B."/>
            <person name="Cooney J.C."/>
            <person name="Kagawa T.F."/>
            <person name="Liu W."/>
            <person name="Song Y."/>
            <person name="Salvetti E."/>
            <person name="Wrobel A."/>
            <person name="Rasinkangas P."/>
            <person name="Parkhill J."/>
            <person name="Rea M.C."/>
            <person name="O'Sullivan O."/>
            <person name="Ritari J."/>
            <person name="Douillard F.P."/>
            <person name="Paul Ross R."/>
            <person name="Yang R."/>
            <person name="Briner A.E."/>
            <person name="Felis G.E."/>
            <person name="de Vos W.M."/>
            <person name="Barrangou R."/>
            <person name="Klaenhammer T.R."/>
            <person name="Caufield P.W."/>
            <person name="Cui Y."/>
            <person name="Zhang H."/>
            <person name="O'Toole P.W."/>
        </authorList>
    </citation>
    <scope>NUCLEOTIDE SEQUENCE [LARGE SCALE GENOMIC DNA]</scope>
    <source>
        <strain evidence="8 9">DSM 15353</strain>
    </source>
</reference>
<dbReference type="RefSeq" id="WP_010495286.1">
    <property type="nucleotide sequence ID" value="NZ_JQBK01000025.1"/>
</dbReference>
<dbReference type="GO" id="GO:0008483">
    <property type="term" value="F:transaminase activity"/>
    <property type="evidence" value="ECO:0007669"/>
    <property type="project" value="UniProtKB-KW"/>
</dbReference>
<dbReference type="GO" id="GO:0030170">
    <property type="term" value="F:pyridoxal phosphate binding"/>
    <property type="evidence" value="ECO:0007669"/>
    <property type="project" value="InterPro"/>
</dbReference>
<proteinExistence type="inferred from homology"/>
<feature type="domain" description="Aminotransferase class I/classII large" evidence="7">
    <location>
        <begin position="28"/>
        <end position="374"/>
    </location>
</feature>
<dbReference type="EMBL" id="JQBK01000025">
    <property type="protein sequence ID" value="KRN84768.1"/>
    <property type="molecule type" value="Genomic_DNA"/>
</dbReference>
<dbReference type="GO" id="GO:0006520">
    <property type="term" value="P:amino acid metabolic process"/>
    <property type="evidence" value="ECO:0007669"/>
    <property type="project" value="InterPro"/>
</dbReference>
<dbReference type="InterPro" id="IPR004838">
    <property type="entry name" value="NHTrfase_class1_PyrdxlP-BS"/>
</dbReference>
<gene>
    <name evidence="8" type="ORF">IV43_GL001023</name>
</gene>
<evidence type="ECO:0000256" key="2">
    <source>
        <dbReference type="ARBA" id="ARBA00007441"/>
    </source>
</evidence>
<evidence type="ECO:0000256" key="3">
    <source>
        <dbReference type="ARBA" id="ARBA00022576"/>
    </source>
</evidence>
<evidence type="ECO:0000256" key="6">
    <source>
        <dbReference type="RuleBase" id="RU000481"/>
    </source>
</evidence>
<organism evidence="8 9">
    <name type="scientific">Ligilactobacillus acidipiscis</name>
    <dbReference type="NCBI Taxonomy" id="89059"/>
    <lineage>
        <taxon>Bacteria</taxon>
        <taxon>Bacillati</taxon>
        <taxon>Bacillota</taxon>
        <taxon>Bacilli</taxon>
        <taxon>Lactobacillales</taxon>
        <taxon>Lactobacillaceae</taxon>
        <taxon>Ligilactobacillus</taxon>
    </lineage>
</organism>
<evidence type="ECO:0000313" key="9">
    <source>
        <dbReference type="Proteomes" id="UP000051491"/>
    </source>
</evidence>
<accession>A0A0R2K5D1</accession>
<dbReference type="AlphaFoldDB" id="A0A0R2K5D1"/>